<keyword evidence="11" id="KW-1185">Reference proteome</keyword>
<dbReference type="RefSeq" id="WP_089022723.1">
    <property type="nucleotide sequence ID" value="NZ_NIQC01000003.1"/>
</dbReference>
<evidence type="ECO:0000313" key="11">
    <source>
        <dbReference type="Proteomes" id="UP000214588"/>
    </source>
</evidence>
<dbReference type="PANTHER" id="PTHR30450">
    <property type="entry name" value="ABC TRANSPORTER PERMEASE"/>
    <property type="match status" value="1"/>
</dbReference>
<evidence type="ECO:0000256" key="6">
    <source>
        <dbReference type="ARBA" id="ARBA00022989"/>
    </source>
</evidence>
<evidence type="ECO:0000256" key="1">
    <source>
        <dbReference type="ARBA" id="ARBA00004651"/>
    </source>
</evidence>
<organism evidence="10 11">
    <name type="scientific">Natranaerobius trueperi</name>
    <dbReference type="NCBI Taxonomy" id="759412"/>
    <lineage>
        <taxon>Bacteria</taxon>
        <taxon>Bacillati</taxon>
        <taxon>Bacillota</taxon>
        <taxon>Clostridia</taxon>
        <taxon>Natranaerobiales</taxon>
        <taxon>Natranaerobiaceae</taxon>
        <taxon>Natranaerobius</taxon>
    </lineage>
</organism>
<dbReference type="PANTHER" id="PTHR30450:SF1">
    <property type="entry name" value="D-METHIONINE TRANSPORT SYSTEM PERMEASE PROTEIN METI-RELATED"/>
    <property type="match status" value="1"/>
</dbReference>
<dbReference type="AlphaFoldDB" id="A0A226C077"/>
<keyword evidence="5 8" id="KW-0812">Transmembrane</keyword>
<dbReference type="OrthoDB" id="9793490at2"/>
<feature type="transmembrane region" description="Helical" evidence="8">
    <location>
        <begin position="68"/>
        <end position="87"/>
    </location>
</feature>
<feature type="domain" description="ABC transmembrane type-1" evidence="9">
    <location>
        <begin position="19"/>
        <end position="213"/>
    </location>
</feature>
<dbReference type="InterPro" id="IPR051322">
    <property type="entry name" value="AA_ABC_Transporter_Permease"/>
</dbReference>
<evidence type="ECO:0000259" key="9">
    <source>
        <dbReference type="PROSITE" id="PS50928"/>
    </source>
</evidence>
<dbReference type="SUPFAM" id="SSF161098">
    <property type="entry name" value="MetI-like"/>
    <property type="match status" value="1"/>
</dbReference>
<proteinExistence type="inferred from homology"/>
<sequence>MVDIFQQLNELLDLLLPALYETFYMVGVSITITYLLGLPLGITLVVTEKGHILECQSVQKISGTIVNIFRSTPFIILMVAIIPFTVLIVGRSIGTTAAIVPLTVASIPFAARMVESSLKEIDSGVIESAIAMGASPWQIILKVLIPEALPGLILGGTITIINLISYSAMAGVVGGGGIGTLAINYGYYRFQTDVMIATVVVLIILVQGIQAIGNFTAKKVDKRVNK</sequence>
<dbReference type="EMBL" id="NIQC01000003">
    <property type="protein sequence ID" value="OWZ84653.1"/>
    <property type="molecule type" value="Genomic_DNA"/>
</dbReference>
<dbReference type="NCBIfam" id="NF008049">
    <property type="entry name" value="PRK10782.1"/>
    <property type="match status" value="1"/>
</dbReference>
<comment type="caution">
    <text evidence="10">The sequence shown here is derived from an EMBL/GenBank/DDBJ whole genome shotgun (WGS) entry which is preliminary data.</text>
</comment>
<dbReference type="FunFam" id="1.10.3720.10:FF:000002">
    <property type="entry name" value="D-methionine ABC transporter permease MetI"/>
    <property type="match status" value="1"/>
</dbReference>
<protein>
    <submittedName>
        <fullName evidence="10">Methionine ABC transporter permease</fullName>
    </submittedName>
</protein>
<dbReference type="GO" id="GO:0048473">
    <property type="term" value="P:D-methionine transmembrane transport"/>
    <property type="evidence" value="ECO:0007669"/>
    <property type="project" value="TreeGrafter"/>
</dbReference>
<name>A0A226C077_9FIRM</name>
<evidence type="ECO:0000256" key="5">
    <source>
        <dbReference type="ARBA" id="ARBA00022692"/>
    </source>
</evidence>
<keyword evidence="4" id="KW-1003">Cell membrane</keyword>
<keyword evidence="6 8" id="KW-1133">Transmembrane helix</keyword>
<dbReference type="InterPro" id="IPR000515">
    <property type="entry name" value="MetI-like"/>
</dbReference>
<dbReference type="PROSITE" id="PS50928">
    <property type="entry name" value="ABC_TM1"/>
    <property type="match status" value="1"/>
</dbReference>
<feature type="transmembrane region" description="Helical" evidence="8">
    <location>
        <begin position="93"/>
        <end position="111"/>
    </location>
</feature>
<feature type="transmembrane region" description="Helical" evidence="8">
    <location>
        <begin position="23"/>
        <end position="47"/>
    </location>
</feature>
<evidence type="ECO:0000256" key="4">
    <source>
        <dbReference type="ARBA" id="ARBA00022475"/>
    </source>
</evidence>
<reference evidence="10 11" key="1">
    <citation type="submission" date="2017-06" db="EMBL/GenBank/DDBJ databases">
        <title>Draft Genome Sequence of Natranaerobius trueperi halophilic, alkalithermophilic bacteria from soda lakes.</title>
        <authorList>
            <person name="Zhao B."/>
        </authorList>
    </citation>
    <scope>NUCLEOTIDE SEQUENCE [LARGE SCALE GENOMIC DNA]</scope>
    <source>
        <strain evidence="10 11">DSM 18760</strain>
    </source>
</reference>
<dbReference type="Gene3D" id="1.10.3720.10">
    <property type="entry name" value="MetI-like"/>
    <property type="match status" value="1"/>
</dbReference>
<keyword evidence="7 8" id="KW-0472">Membrane</keyword>
<dbReference type="Pfam" id="PF00528">
    <property type="entry name" value="BPD_transp_1"/>
    <property type="match status" value="1"/>
</dbReference>
<feature type="transmembrane region" description="Helical" evidence="8">
    <location>
        <begin position="163"/>
        <end position="188"/>
    </location>
</feature>
<evidence type="ECO:0000256" key="8">
    <source>
        <dbReference type="RuleBase" id="RU363032"/>
    </source>
</evidence>
<evidence type="ECO:0000256" key="7">
    <source>
        <dbReference type="ARBA" id="ARBA00023136"/>
    </source>
</evidence>
<dbReference type="Proteomes" id="UP000214588">
    <property type="component" value="Unassembled WGS sequence"/>
</dbReference>
<evidence type="ECO:0000256" key="2">
    <source>
        <dbReference type="ARBA" id="ARBA00007069"/>
    </source>
</evidence>
<gene>
    <name evidence="10" type="ORF">CDO51_02515</name>
</gene>
<dbReference type="CDD" id="cd06261">
    <property type="entry name" value="TM_PBP2"/>
    <property type="match status" value="1"/>
</dbReference>
<comment type="similarity">
    <text evidence="2">Belongs to the binding-protein-dependent transport system permease family. CysTW subfamily.</text>
</comment>
<comment type="subcellular location">
    <subcellularLocation>
        <location evidence="1 8">Cell membrane</location>
        <topology evidence="1 8">Multi-pass membrane protein</topology>
    </subcellularLocation>
</comment>
<evidence type="ECO:0000256" key="3">
    <source>
        <dbReference type="ARBA" id="ARBA00022448"/>
    </source>
</evidence>
<accession>A0A226C077</accession>
<dbReference type="InterPro" id="IPR035906">
    <property type="entry name" value="MetI-like_sf"/>
</dbReference>
<dbReference type="GO" id="GO:0005886">
    <property type="term" value="C:plasma membrane"/>
    <property type="evidence" value="ECO:0007669"/>
    <property type="project" value="UniProtKB-SubCell"/>
</dbReference>
<feature type="transmembrane region" description="Helical" evidence="8">
    <location>
        <begin position="194"/>
        <end position="217"/>
    </location>
</feature>
<keyword evidence="3 8" id="KW-0813">Transport</keyword>
<evidence type="ECO:0000313" key="10">
    <source>
        <dbReference type="EMBL" id="OWZ84653.1"/>
    </source>
</evidence>